<organism evidence="20 21">
    <name type="scientific">Pseudidiomarina taiwanensis</name>
    <dbReference type="NCBI Taxonomy" id="337250"/>
    <lineage>
        <taxon>Bacteria</taxon>
        <taxon>Pseudomonadati</taxon>
        <taxon>Pseudomonadota</taxon>
        <taxon>Gammaproteobacteria</taxon>
        <taxon>Alteromonadales</taxon>
        <taxon>Idiomarinaceae</taxon>
        <taxon>Pseudidiomarina</taxon>
    </lineage>
</organism>
<evidence type="ECO:0000256" key="14">
    <source>
        <dbReference type="ARBA" id="ARBA00023288"/>
    </source>
</evidence>
<evidence type="ECO:0000256" key="10">
    <source>
        <dbReference type="ARBA" id="ARBA00022827"/>
    </source>
</evidence>
<evidence type="ECO:0000256" key="12">
    <source>
        <dbReference type="ARBA" id="ARBA00023136"/>
    </source>
</evidence>
<evidence type="ECO:0000256" key="8">
    <source>
        <dbReference type="ARBA" id="ARBA00022723"/>
    </source>
</evidence>
<evidence type="ECO:0000313" key="21">
    <source>
        <dbReference type="Proteomes" id="UP000288279"/>
    </source>
</evidence>
<keyword evidence="12" id="KW-0472">Membrane</keyword>
<evidence type="ECO:0000256" key="16">
    <source>
        <dbReference type="ARBA" id="ARBA00048540"/>
    </source>
</evidence>
<dbReference type="GO" id="GO:0005886">
    <property type="term" value="C:plasma membrane"/>
    <property type="evidence" value="ECO:0007669"/>
    <property type="project" value="UniProtKB-SubCell"/>
</dbReference>
<dbReference type="AlphaFoldDB" id="A0A432ZLB7"/>
<keyword evidence="10 18" id="KW-0274">FAD</keyword>
<keyword evidence="7 18" id="KW-0808">Transferase</keyword>
<keyword evidence="21" id="KW-1185">Reference proteome</keyword>
<proteinExistence type="inferred from homology"/>
<evidence type="ECO:0000256" key="4">
    <source>
        <dbReference type="ARBA" id="ARBA00022475"/>
    </source>
</evidence>
<keyword evidence="13" id="KW-0564">Palmitate</keyword>
<dbReference type="Proteomes" id="UP000288279">
    <property type="component" value="Unassembled WGS sequence"/>
</dbReference>
<evidence type="ECO:0000256" key="7">
    <source>
        <dbReference type="ARBA" id="ARBA00022679"/>
    </source>
</evidence>
<accession>A0A432ZLB7</accession>
<comment type="caution">
    <text evidence="20">The sequence shown here is derived from an EMBL/GenBank/DDBJ whole genome shotgun (WGS) entry which is preliminary data.</text>
</comment>
<evidence type="ECO:0000256" key="11">
    <source>
        <dbReference type="ARBA" id="ARBA00022842"/>
    </source>
</evidence>
<evidence type="ECO:0000256" key="1">
    <source>
        <dbReference type="ARBA" id="ARBA00008282"/>
    </source>
</evidence>
<feature type="binding site" evidence="19">
    <location>
        <position position="255"/>
    </location>
    <ligand>
        <name>Mg(2+)</name>
        <dbReference type="ChEBI" id="CHEBI:18420"/>
    </ligand>
</feature>
<feature type="binding site" evidence="19">
    <location>
        <position position="141"/>
    </location>
    <ligand>
        <name>Mg(2+)</name>
        <dbReference type="ChEBI" id="CHEBI:18420"/>
    </ligand>
</feature>
<dbReference type="Pfam" id="PF02424">
    <property type="entry name" value="ApbE"/>
    <property type="match status" value="1"/>
</dbReference>
<dbReference type="SUPFAM" id="SSF143631">
    <property type="entry name" value="ApbE-like"/>
    <property type="match status" value="1"/>
</dbReference>
<comment type="subcellular location">
    <subcellularLocation>
        <location evidence="17">Cell inner membrane</location>
        <topology evidence="17">Lipid-anchor</topology>
        <orientation evidence="17">Periplasmic side</orientation>
    </subcellularLocation>
</comment>
<feature type="binding site" evidence="19">
    <location>
        <position position="259"/>
    </location>
    <ligand>
        <name>Mg(2+)</name>
        <dbReference type="ChEBI" id="CHEBI:18420"/>
    </ligand>
</feature>
<dbReference type="InterPro" id="IPR003374">
    <property type="entry name" value="ApbE-like_sf"/>
</dbReference>
<evidence type="ECO:0000256" key="15">
    <source>
        <dbReference type="ARBA" id="ARBA00031306"/>
    </source>
</evidence>
<dbReference type="PIRSF" id="PIRSF006268">
    <property type="entry name" value="ApbE"/>
    <property type="match status" value="1"/>
</dbReference>
<dbReference type="InterPro" id="IPR024932">
    <property type="entry name" value="ApbE"/>
</dbReference>
<evidence type="ECO:0000256" key="2">
    <source>
        <dbReference type="ARBA" id="ARBA00011955"/>
    </source>
</evidence>
<dbReference type="GO" id="GO:0046872">
    <property type="term" value="F:metal ion binding"/>
    <property type="evidence" value="ECO:0007669"/>
    <property type="project" value="UniProtKB-UniRule"/>
</dbReference>
<keyword evidence="5" id="KW-0997">Cell inner membrane</keyword>
<reference evidence="20 21" key="1">
    <citation type="journal article" date="2011" name="Front. Microbiol.">
        <title>Genomic signatures of strain selection and enhancement in Bacillus atrophaeus var. globigii, a historical biowarfare simulant.</title>
        <authorList>
            <person name="Gibbons H.S."/>
            <person name="Broomall S.M."/>
            <person name="McNew L.A."/>
            <person name="Daligault H."/>
            <person name="Chapman C."/>
            <person name="Bruce D."/>
            <person name="Karavis M."/>
            <person name="Krepps M."/>
            <person name="McGregor P.A."/>
            <person name="Hong C."/>
            <person name="Park K.H."/>
            <person name="Akmal A."/>
            <person name="Feldman A."/>
            <person name="Lin J.S."/>
            <person name="Chang W.E."/>
            <person name="Higgs B.W."/>
            <person name="Demirev P."/>
            <person name="Lindquist J."/>
            <person name="Liem A."/>
            <person name="Fochler E."/>
            <person name="Read T.D."/>
            <person name="Tapia R."/>
            <person name="Johnson S."/>
            <person name="Bishop-Lilly K.A."/>
            <person name="Detter C."/>
            <person name="Han C."/>
            <person name="Sozhamannan S."/>
            <person name="Rosenzweig C.N."/>
            <person name="Skowronski E.W."/>
        </authorList>
    </citation>
    <scope>NUCLEOTIDE SEQUENCE [LARGE SCALE GENOMIC DNA]</scope>
    <source>
        <strain evidence="20 21">PIT1</strain>
    </source>
</reference>
<dbReference type="PANTHER" id="PTHR30040:SF2">
    <property type="entry name" value="FAD:PROTEIN FMN TRANSFERASE"/>
    <property type="match status" value="1"/>
</dbReference>
<comment type="similarity">
    <text evidence="1 18">Belongs to the ApbE family.</text>
</comment>
<keyword evidence="14" id="KW-0449">Lipoprotein</keyword>
<evidence type="ECO:0000313" key="20">
    <source>
        <dbReference type="EMBL" id="RUO78713.1"/>
    </source>
</evidence>
<dbReference type="PANTHER" id="PTHR30040">
    <property type="entry name" value="THIAMINE BIOSYNTHESIS LIPOPROTEIN APBE"/>
    <property type="match status" value="1"/>
</dbReference>
<comment type="catalytic activity">
    <reaction evidence="16 18">
        <text>L-threonyl-[protein] + FAD = FMN-L-threonyl-[protein] + AMP + H(+)</text>
        <dbReference type="Rhea" id="RHEA:36847"/>
        <dbReference type="Rhea" id="RHEA-COMP:11060"/>
        <dbReference type="Rhea" id="RHEA-COMP:11061"/>
        <dbReference type="ChEBI" id="CHEBI:15378"/>
        <dbReference type="ChEBI" id="CHEBI:30013"/>
        <dbReference type="ChEBI" id="CHEBI:57692"/>
        <dbReference type="ChEBI" id="CHEBI:74257"/>
        <dbReference type="ChEBI" id="CHEBI:456215"/>
        <dbReference type="EC" id="2.7.1.180"/>
    </reaction>
</comment>
<evidence type="ECO:0000256" key="13">
    <source>
        <dbReference type="ARBA" id="ARBA00023139"/>
    </source>
</evidence>
<sequence length="312" mass="34244">MGTTYTIRYVTANPQHAPEHVKERVDGLLAQINSQMSTYDPDSELSRFNRLRSTEPVVISRSLEFVVRRALGVAVETEGLLDVTVGPLVNLWGFGPNGRPERVPTEAEIATARAHSGYQLLTVENHQLSKAHPEVYVDLSTIAKGYAVDRVAGLLEQMEIYNYLVEIGGEMRTKGMKPGSEPWKIAIEKPTVEQRAIQMVVLPGDAGIATSGDYRNYFESAGQRYSHIIDPRTAKPIQHNLASVTVIADTCIDADAYATALTVMGTEKALAFAEEKQLAVLLIAYEDGAFVEYVSSAFLPYTQYVAGSDSTQ</sequence>
<keyword evidence="9" id="KW-0732">Signal</keyword>
<evidence type="ECO:0000256" key="18">
    <source>
        <dbReference type="PIRNR" id="PIRNR006268"/>
    </source>
</evidence>
<keyword evidence="8 18" id="KW-0479">Metal-binding</keyword>
<dbReference type="EC" id="2.7.1.180" evidence="2 18"/>
<comment type="cofactor">
    <cofactor evidence="19">
        <name>Mg(2+)</name>
        <dbReference type="ChEBI" id="CHEBI:18420"/>
    </cofactor>
    <cofactor evidence="19">
        <name>Mn(2+)</name>
        <dbReference type="ChEBI" id="CHEBI:29035"/>
    </cofactor>
    <text evidence="19">Magnesium. Can also use manganese.</text>
</comment>
<name>A0A432ZLB7_9GAMM</name>
<dbReference type="EMBL" id="PIQG01000002">
    <property type="protein sequence ID" value="RUO78713.1"/>
    <property type="molecule type" value="Genomic_DNA"/>
</dbReference>
<keyword evidence="4" id="KW-1003">Cell membrane</keyword>
<keyword evidence="11 18" id="KW-0460">Magnesium</keyword>
<protein>
    <recommendedName>
        <fullName evidence="3 18">FAD:protein FMN transferase</fullName>
        <ecNumber evidence="2 18">2.7.1.180</ecNumber>
    </recommendedName>
    <alternativeName>
        <fullName evidence="15 18">Flavin transferase</fullName>
    </alternativeName>
</protein>
<evidence type="ECO:0000256" key="17">
    <source>
        <dbReference type="ARBA" id="ARBA00060485"/>
    </source>
</evidence>
<evidence type="ECO:0000256" key="6">
    <source>
        <dbReference type="ARBA" id="ARBA00022630"/>
    </source>
</evidence>
<dbReference type="GO" id="GO:0016740">
    <property type="term" value="F:transferase activity"/>
    <property type="evidence" value="ECO:0007669"/>
    <property type="project" value="UniProtKB-UniRule"/>
</dbReference>
<evidence type="ECO:0000256" key="9">
    <source>
        <dbReference type="ARBA" id="ARBA00022729"/>
    </source>
</evidence>
<dbReference type="FunFam" id="3.10.520.10:FF:000001">
    <property type="entry name" value="FAD:protein FMN transferase"/>
    <property type="match status" value="1"/>
</dbReference>
<evidence type="ECO:0000256" key="5">
    <source>
        <dbReference type="ARBA" id="ARBA00022519"/>
    </source>
</evidence>
<gene>
    <name evidence="20" type="ORF">CWI83_04510</name>
</gene>
<evidence type="ECO:0000256" key="3">
    <source>
        <dbReference type="ARBA" id="ARBA00016337"/>
    </source>
</evidence>
<dbReference type="Gene3D" id="3.10.520.10">
    <property type="entry name" value="ApbE-like domains"/>
    <property type="match status" value="1"/>
</dbReference>
<evidence type="ECO:0000256" key="19">
    <source>
        <dbReference type="PIRSR" id="PIRSR006268-2"/>
    </source>
</evidence>
<keyword evidence="6 18" id="KW-0285">Flavoprotein</keyword>